<sequence length="190" mass="21346">MSKLKRWVRGKMQHIHGWVQQPGMAWLKPYLDRDELWYVQRRKVAGAVAVGMFAGLMPGPTQMLAAGMLALYFRTNLPVALLCTLYTNPLTYLPLYFVAYRLGKLLLGQSDTVTMPAIPDGSWHDITAWGPQLQAWLADYGQPLLLGVPALGLLLAACGYVLVMVLWRAAVARQWRNRKKNSGSHRKAAR</sequence>
<dbReference type="Proteomes" id="UP001219956">
    <property type="component" value="Unassembled WGS sequence"/>
</dbReference>
<protein>
    <submittedName>
        <fullName evidence="3">DUF2062 domain-containing protein</fullName>
    </submittedName>
</protein>
<feature type="domain" description="DUF2062" evidence="2">
    <location>
        <begin position="26"/>
        <end position="176"/>
    </location>
</feature>
<dbReference type="InterPro" id="IPR018639">
    <property type="entry name" value="DUF2062"/>
</dbReference>
<gene>
    <name evidence="3" type="ORF">PQU95_02870</name>
</gene>
<dbReference type="PANTHER" id="PTHR40547:SF1">
    <property type="entry name" value="SLL0298 PROTEIN"/>
    <property type="match status" value="1"/>
</dbReference>
<organism evidence="3 4">
    <name type="scientific">Vogesella aquatica</name>
    <dbReference type="NCBI Taxonomy" id="2984206"/>
    <lineage>
        <taxon>Bacteria</taxon>
        <taxon>Pseudomonadati</taxon>
        <taxon>Pseudomonadota</taxon>
        <taxon>Betaproteobacteria</taxon>
        <taxon>Neisseriales</taxon>
        <taxon>Chromobacteriaceae</taxon>
        <taxon>Vogesella</taxon>
    </lineage>
</organism>
<keyword evidence="4" id="KW-1185">Reference proteome</keyword>
<feature type="transmembrane region" description="Helical" evidence="1">
    <location>
        <begin position="144"/>
        <end position="170"/>
    </location>
</feature>
<evidence type="ECO:0000256" key="1">
    <source>
        <dbReference type="SAM" id="Phobius"/>
    </source>
</evidence>
<dbReference type="Pfam" id="PF09835">
    <property type="entry name" value="DUF2062"/>
    <property type="match status" value="1"/>
</dbReference>
<evidence type="ECO:0000259" key="2">
    <source>
        <dbReference type="Pfam" id="PF09835"/>
    </source>
</evidence>
<feature type="transmembrane region" description="Helical" evidence="1">
    <location>
        <begin position="44"/>
        <end position="72"/>
    </location>
</feature>
<name>A0ABT5IUC9_9NEIS</name>
<dbReference type="PANTHER" id="PTHR40547">
    <property type="entry name" value="SLL0298 PROTEIN"/>
    <property type="match status" value="1"/>
</dbReference>
<accession>A0ABT5IUC9</accession>
<dbReference type="EMBL" id="JAQQLF010000002">
    <property type="protein sequence ID" value="MDC7716167.1"/>
    <property type="molecule type" value="Genomic_DNA"/>
</dbReference>
<keyword evidence="1" id="KW-0472">Membrane</keyword>
<keyword evidence="1" id="KW-0812">Transmembrane</keyword>
<dbReference type="RefSeq" id="WP_272750600.1">
    <property type="nucleotide sequence ID" value="NZ_JAQQLF010000002.1"/>
</dbReference>
<proteinExistence type="predicted"/>
<comment type="caution">
    <text evidence="3">The sequence shown here is derived from an EMBL/GenBank/DDBJ whole genome shotgun (WGS) entry which is preliminary data.</text>
</comment>
<keyword evidence="1" id="KW-1133">Transmembrane helix</keyword>
<evidence type="ECO:0000313" key="3">
    <source>
        <dbReference type="EMBL" id="MDC7716167.1"/>
    </source>
</evidence>
<reference evidence="3 4" key="1">
    <citation type="submission" date="2023-01" db="EMBL/GenBank/DDBJ databases">
        <title>Novel species of the genus Vogesella isolated from rivers.</title>
        <authorList>
            <person name="Lu H."/>
        </authorList>
    </citation>
    <scope>NUCLEOTIDE SEQUENCE [LARGE SCALE GENOMIC DNA]</scope>
    <source>
        <strain evidence="3 4">DC21W</strain>
    </source>
</reference>
<evidence type="ECO:0000313" key="4">
    <source>
        <dbReference type="Proteomes" id="UP001219956"/>
    </source>
</evidence>